<name>A0A9P0HQM0_NEZVI</name>
<organism evidence="1 2">
    <name type="scientific">Nezara viridula</name>
    <name type="common">Southern green stink bug</name>
    <name type="synonym">Cimex viridulus</name>
    <dbReference type="NCBI Taxonomy" id="85310"/>
    <lineage>
        <taxon>Eukaryota</taxon>
        <taxon>Metazoa</taxon>
        <taxon>Ecdysozoa</taxon>
        <taxon>Arthropoda</taxon>
        <taxon>Hexapoda</taxon>
        <taxon>Insecta</taxon>
        <taxon>Pterygota</taxon>
        <taxon>Neoptera</taxon>
        <taxon>Paraneoptera</taxon>
        <taxon>Hemiptera</taxon>
        <taxon>Heteroptera</taxon>
        <taxon>Panheteroptera</taxon>
        <taxon>Pentatomomorpha</taxon>
        <taxon>Pentatomoidea</taxon>
        <taxon>Pentatomidae</taxon>
        <taxon>Pentatominae</taxon>
        <taxon>Nezara</taxon>
    </lineage>
</organism>
<accession>A0A9P0HQM0</accession>
<protein>
    <submittedName>
        <fullName evidence="1">Uncharacterized protein</fullName>
    </submittedName>
</protein>
<dbReference type="Proteomes" id="UP001152798">
    <property type="component" value="Chromosome 6"/>
</dbReference>
<reference evidence="1" key="1">
    <citation type="submission" date="2022-01" db="EMBL/GenBank/DDBJ databases">
        <authorList>
            <person name="King R."/>
        </authorList>
    </citation>
    <scope>NUCLEOTIDE SEQUENCE</scope>
</reference>
<evidence type="ECO:0000313" key="2">
    <source>
        <dbReference type="Proteomes" id="UP001152798"/>
    </source>
</evidence>
<dbReference type="EMBL" id="OV725082">
    <property type="protein sequence ID" value="CAH1405696.1"/>
    <property type="molecule type" value="Genomic_DNA"/>
</dbReference>
<dbReference type="AlphaFoldDB" id="A0A9P0HQM0"/>
<keyword evidence="2" id="KW-1185">Reference proteome</keyword>
<gene>
    <name evidence="1" type="ORF">NEZAVI_LOCUS13847</name>
</gene>
<evidence type="ECO:0000313" key="1">
    <source>
        <dbReference type="EMBL" id="CAH1405696.1"/>
    </source>
</evidence>
<proteinExistence type="predicted"/>
<sequence>MYFLTMHQTQDPSRIVSLNRKNRACGQENFSASVNCSC</sequence>